<comment type="similarity">
    <text evidence="2">Belongs to the polysaccharide synthase family.</text>
</comment>
<feature type="transmembrane region" description="Helical" evidence="7">
    <location>
        <begin position="59"/>
        <end position="83"/>
    </location>
</feature>
<feature type="transmembrane region" description="Helical" evidence="7">
    <location>
        <begin position="396"/>
        <end position="416"/>
    </location>
</feature>
<evidence type="ECO:0000256" key="4">
    <source>
        <dbReference type="ARBA" id="ARBA00022692"/>
    </source>
</evidence>
<dbReference type="PANTHER" id="PTHR30250:SF10">
    <property type="entry name" value="LIPOPOLYSACCHARIDE BIOSYNTHESIS PROTEIN WZXC"/>
    <property type="match status" value="1"/>
</dbReference>
<evidence type="ECO:0000256" key="6">
    <source>
        <dbReference type="ARBA" id="ARBA00023136"/>
    </source>
</evidence>
<comment type="caution">
    <text evidence="8">The sequence shown here is derived from an EMBL/GenBank/DDBJ whole genome shotgun (WGS) entry which is preliminary data.</text>
</comment>
<evidence type="ECO:0000256" key="3">
    <source>
        <dbReference type="ARBA" id="ARBA00022475"/>
    </source>
</evidence>
<keyword evidence="5 7" id="KW-1133">Transmembrane helix</keyword>
<feature type="transmembrane region" description="Helical" evidence="7">
    <location>
        <begin position="369"/>
        <end position="390"/>
    </location>
</feature>
<feature type="transmembrane region" description="Helical" evidence="7">
    <location>
        <begin position="454"/>
        <end position="475"/>
    </location>
</feature>
<sequence length="504" mass="51998">MSASHRSTVAPRSRSSDTASRSALASLRWNIAGSVVVVLLQLCYTAYTARAVDPRSYGAYAIALTVVPFFGYLANAGLSACVLRAERLTFPFVRAARRLGMMSGTLCFLLVEAVAPVFGALFHMPDLTVMVRLLGCVFLMQPSVSVIVTAMRRVGAARVAVMAESVGQAVGVATAAVLLAWGWSPFALALAQPVAAATALSMGTVWVARRPLPPGPPVRGRDLLAPSGFMTTHSLGQFVANNIPLWAAGRLLGPGAVGSYSRASLFTGLLLTFFYQGLNWAVTPLLAERRAKGLLLGRAVERTLCAASAVAFIGFGITAGIGPAVLRLLLGPGWASAVAIVPALSAGAAMTLLCYCGGAIDQVRDAPRALVGTLMATVAATVVGVGLAVFERSLLLVAGAAAAGQVVGHLVQLVAWHRAGLLHAGAALRIHGVHAAVGAALGAAAAMGSSARSAAAALAYGLILMLPVVLVCVLVRTWIPVYATAVATGLLRDRKSLRPFQRGH</sequence>
<feature type="transmembrane region" description="Helical" evidence="7">
    <location>
        <begin position="428"/>
        <end position="448"/>
    </location>
</feature>
<feature type="transmembrane region" description="Helical" evidence="7">
    <location>
        <begin position="29"/>
        <end position="47"/>
    </location>
</feature>
<keyword evidence="4 7" id="KW-0812">Transmembrane</keyword>
<dbReference type="InterPro" id="IPR050833">
    <property type="entry name" value="Poly_Biosynth_Transport"/>
</dbReference>
<feature type="transmembrane region" description="Helical" evidence="7">
    <location>
        <begin position="260"/>
        <end position="282"/>
    </location>
</feature>
<evidence type="ECO:0000256" key="1">
    <source>
        <dbReference type="ARBA" id="ARBA00004651"/>
    </source>
</evidence>
<feature type="transmembrane region" description="Helical" evidence="7">
    <location>
        <begin position="129"/>
        <end position="149"/>
    </location>
</feature>
<evidence type="ECO:0000313" key="8">
    <source>
        <dbReference type="EMBL" id="MFC4471058.1"/>
    </source>
</evidence>
<accession>A0ABV8Z0L8</accession>
<name>A0ABV8Z0L8_9ACTN</name>
<protein>
    <submittedName>
        <fullName evidence="8">Oligosaccharide flippase family protein</fullName>
    </submittedName>
</protein>
<organism evidence="8 9">
    <name type="scientific">Streptomyces xiangluensis</name>
    <dbReference type="NCBI Taxonomy" id="2665720"/>
    <lineage>
        <taxon>Bacteria</taxon>
        <taxon>Bacillati</taxon>
        <taxon>Actinomycetota</taxon>
        <taxon>Actinomycetes</taxon>
        <taxon>Kitasatosporales</taxon>
        <taxon>Streptomycetaceae</taxon>
        <taxon>Streptomyces</taxon>
    </lineage>
</organism>
<keyword evidence="9" id="KW-1185">Reference proteome</keyword>
<evidence type="ECO:0000256" key="7">
    <source>
        <dbReference type="SAM" id="Phobius"/>
    </source>
</evidence>
<dbReference type="Pfam" id="PF13440">
    <property type="entry name" value="Polysacc_synt_3"/>
    <property type="match status" value="1"/>
</dbReference>
<feature type="transmembrane region" description="Helical" evidence="7">
    <location>
        <begin position="303"/>
        <end position="322"/>
    </location>
</feature>
<evidence type="ECO:0000313" key="9">
    <source>
        <dbReference type="Proteomes" id="UP001596012"/>
    </source>
</evidence>
<keyword evidence="3" id="KW-1003">Cell membrane</keyword>
<feature type="transmembrane region" description="Helical" evidence="7">
    <location>
        <begin position="161"/>
        <end position="183"/>
    </location>
</feature>
<keyword evidence="6 7" id="KW-0472">Membrane</keyword>
<reference evidence="9" key="1">
    <citation type="journal article" date="2019" name="Int. J. Syst. Evol. Microbiol.">
        <title>The Global Catalogue of Microorganisms (GCM) 10K type strain sequencing project: providing services to taxonomists for standard genome sequencing and annotation.</title>
        <authorList>
            <consortium name="The Broad Institute Genomics Platform"/>
            <consortium name="The Broad Institute Genome Sequencing Center for Infectious Disease"/>
            <person name="Wu L."/>
            <person name="Ma J."/>
        </authorList>
    </citation>
    <scope>NUCLEOTIDE SEQUENCE [LARGE SCALE GENOMIC DNA]</scope>
    <source>
        <strain evidence="9">DT43</strain>
    </source>
</reference>
<proteinExistence type="inferred from homology"/>
<evidence type="ECO:0000256" key="5">
    <source>
        <dbReference type="ARBA" id="ARBA00022989"/>
    </source>
</evidence>
<comment type="subcellular location">
    <subcellularLocation>
        <location evidence="1">Cell membrane</location>
        <topology evidence="1">Multi-pass membrane protein</topology>
    </subcellularLocation>
</comment>
<dbReference type="PANTHER" id="PTHR30250">
    <property type="entry name" value="PST FAMILY PREDICTED COLANIC ACID TRANSPORTER"/>
    <property type="match status" value="1"/>
</dbReference>
<dbReference type="EMBL" id="JBHSFG010000087">
    <property type="protein sequence ID" value="MFC4471058.1"/>
    <property type="molecule type" value="Genomic_DNA"/>
</dbReference>
<gene>
    <name evidence="8" type="ORF">ACFPH6_42325</name>
</gene>
<dbReference type="RefSeq" id="WP_386352751.1">
    <property type="nucleotide sequence ID" value="NZ_JBHSFG010000087.1"/>
</dbReference>
<evidence type="ECO:0000256" key="2">
    <source>
        <dbReference type="ARBA" id="ARBA00007430"/>
    </source>
</evidence>
<dbReference type="Proteomes" id="UP001596012">
    <property type="component" value="Unassembled WGS sequence"/>
</dbReference>
<feature type="transmembrane region" description="Helical" evidence="7">
    <location>
        <begin position="104"/>
        <end position="123"/>
    </location>
</feature>
<feature type="transmembrane region" description="Helical" evidence="7">
    <location>
        <begin position="334"/>
        <end position="357"/>
    </location>
</feature>